<keyword evidence="1" id="KW-0175">Coiled coil</keyword>
<dbReference type="EMBL" id="CAMPGE010012847">
    <property type="protein sequence ID" value="CAI2371603.1"/>
    <property type="molecule type" value="Genomic_DNA"/>
</dbReference>
<reference evidence="2" key="1">
    <citation type="submission" date="2023-07" db="EMBL/GenBank/DDBJ databases">
        <authorList>
            <consortium name="AG Swart"/>
            <person name="Singh M."/>
            <person name="Singh A."/>
            <person name="Seah K."/>
            <person name="Emmerich C."/>
        </authorList>
    </citation>
    <scope>NUCLEOTIDE SEQUENCE</scope>
    <source>
        <strain evidence="2">DP1</strain>
    </source>
</reference>
<dbReference type="AlphaFoldDB" id="A0AAD1ULI9"/>
<sequence>MESQEPIREKPIETLEIDDTYIDSVISGLKNLYEELVVEDQNAEINASLMQQPNQSVLKNKWFESERSKAIQSLKEIFVRQQQQIVEKRKNMNKTHVFLFKNFTRVFIVKNILSYLELDEIINLTGVCMYFNSLIKSTFFMKYIVALKERTKIEITFDNFVQHAGDDPKTKIASRFSHIQSKKKSISEEDAFARLEAAKNVKDFLTDKLKTTEEKLQVQDRDIKALHKLLDIEKNINQKETMRIRELERELKEERTKHDEKETEILDKVNELETKLREKDRSLQMLSTKYSEIKQHKKVLKNEVLNLMEQLKSSEYRLQTSQTTVNSIADFFNNNTLQKLEQLKERKSKGRKDNEVAS</sequence>
<evidence type="ECO:0000313" key="2">
    <source>
        <dbReference type="EMBL" id="CAI2371603.1"/>
    </source>
</evidence>
<name>A0AAD1ULI9_EUPCR</name>
<dbReference type="SUPFAM" id="SSF81383">
    <property type="entry name" value="F-box domain"/>
    <property type="match status" value="1"/>
</dbReference>
<protein>
    <recommendedName>
        <fullName evidence="4">F-box domain-containing protein</fullName>
    </recommendedName>
</protein>
<keyword evidence="3" id="KW-1185">Reference proteome</keyword>
<gene>
    <name evidence="2" type="ORF">ECRASSUSDP1_LOCUS12927</name>
</gene>
<proteinExistence type="predicted"/>
<dbReference type="InterPro" id="IPR036047">
    <property type="entry name" value="F-box-like_dom_sf"/>
</dbReference>
<evidence type="ECO:0008006" key="4">
    <source>
        <dbReference type="Google" id="ProtNLM"/>
    </source>
</evidence>
<organism evidence="2 3">
    <name type="scientific">Euplotes crassus</name>
    <dbReference type="NCBI Taxonomy" id="5936"/>
    <lineage>
        <taxon>Eukaryota</taxon>
        <taxon>Sar</taxon>
        <taxon>Alveolata</taxon>
        <taxon>Ciliophora</taxon>
        <taxon>Intramacronucleata</taxon>
        <taxon>Spirotrichea</taxon>
        <taxon>Hypotrichia</taxon>
        <taxon>Euplotida</taxon>
        <taxon>Euplotidae</taxon>
        <taxon>Moneuplotes</taxon>
    </lineage>
</organism>
<evidence type="ECO:0000256" key="1">
    <source>
        <dbReference type="SAM" id="Coils"/>
    </source>
</evidence>
<dbReference type="Proteomes" id="UP001295684">
    <property type="component" value="Unassembled WGS sequence"/>
</dbReference>
<accession>A0AAD1ULI9</accession>
<feature type="coiled-coil region" evidence="1">
    <location>
        <begin position="195"/>
        <end position="353"/>
    </location>
</feature>
<comment type="caution">
    <text evidence="2">The sequence shown here is derived from an EMBL/GenBank/DDBJ whole genome shotgun (WGS) entry which is preliminary data.</text>
</comment>
<evidence type="ECO:0000313" key="3">
    <source>
        <dbReference type="Proteomes" id="UP001295684"/>
    </source>
</evidence>